<evidence type="ECO:0000256" key="1">
    <source>
        <dbReference type="ARBA" id="ARBA00022478"/>
    </source>
</evidence>
<keyword evidence="4" id="KW-0808">Transferase</keyword>
<proteinExistence type="predicted"/>
<dbReference type="GO" id="GO:0042797">
    <property type="term" value="P:tRNA transcription by RNA polymerase III"/>
    <property type="evidence" value="ECO:0007669"/>
    <property type="project" value="TreeGrafter"/>
</dbReference>
<dbReference type="PANTHER" id="PTHR10535:SF0">
    <property type="entry name" value="DNA-DIRECTED RNA POLYMERASES I, II, AND III SUBUNIT RPABC1"/>
    <property type="match status" value="1"/>
</dbReference>
<dbReference type="NCBIfam" id="NF007129">
    <property type="entry name" value="PRK09570.1"/>
    <property type="match status" value="1"/>
</dbReference>
<evidence type="ECO:0000313" key="4">
    <source>
        <dbReference type="EMBL" id="AIF00806.1"/>
    </source>
</evidence>
<dbReference type="EMBL" id="KF900602">
    <property type="protein sequence ID" value="AIF00806.1"/>
    <property type="molecule type" value="Genomic_DNA"/>
</dbReference>
<evidence type="ECO:0000259" key="3">
    <source>
        <dbReference type="Pfam" id="PF01191"/>
    </source>
</evidence>
<dbReference type="GO" id="GO:0006362">
    <property type="term" value="P:transcription elongation by RNA polymerase I"/>
    <property type="evidence" value="ECO:0007669"/>
    <property type="project" value="TreeGrafter"/>
</dbReference>
<accession>A0A075G9U4</accession>
<sequence length="80" mass="9174">MKAKFDVKKHVLVPEQKKLNDKEKAALLEKYYISINNLPRILTKDKAISDLKVKEGDVIKVTRQSSTAGVIEFYRVVVNE</sequence>
<dbReference type="GO" id="GO:0000428">
    <property type="term" value="C:DNA-directed RNA polymerase complex"/>
    <property type="evidence" value="ECO:0007669"/>
    <property type="project" value="UniProtKB-KW"/>
</dbReference>
<dbReference type="SUPFAM" id="SSF55287">
    <property type="entry name" value="RPB5-like RNA polymerase subunit"/>
    <property type="match status" value="1"/>
</dbReference>
<dbReference type="PANTHER" id="PTHR10535">
    <property type="entry name" value="DNA-DIRECTED RNA POLYMERASES I, II, AND III SUBUNIT RPABC1"/>
    <property type="match status" value="1"/>
</dbReference>
<keyword evidence="1 4" id="KW-0240">DNA-directed RNA polymerase</keyword>
<evidence type="ECO:0000256" key="2">
    <source>
        <dbReference type="ARBA" id="ARBA00023163"/>
    </source>
</evidence>
<protein>
    <submittedName>
        <fullName evidence="4">DNA-directed RNA polymerase subunit H (RpoH)</fullName>
        <ecNumber evidence="4">2.7.7.6</ecNumber>
    </submittedName>
</protein>
<dbReference type="GO" id="GO:0003677">
    <property type="term" value="F:DNA binding"/>
    <property type="evidence" value="ECO:0007669"/>
    <property type="project" value="InterPro"/>
</dbReference>
<dbReference type="Gene3D" id="3.90.940.20">
    <property type="entry name" value="RPB5-like RNA polymerase subunit"/>
    <property type="match status" value="1"/>
</dbReference>
<keyword evidence="2" id="KW-0804">Transcription</keyword>
<dbReference type="InterPro" id="IPR035913">
    <property type="entry name" value="RPB5-like_sf"/>
</dbReference>
<keyword evidence="4" id="KW-0548">Nucleotidyltransferase</keyword>
<organism evidence="4">
    <name type="scientific">uncultured marine group II/III euryarchaeote KM3_139_C07</name>
    <dbReference type="NCBI Taxonomy" id="1457870"/>
    <lineage>
        <taxon>Archaea</taxon>
        <taxon>Methanobacteriati</taxon>
        <taxon>Methanobacteriota</taxon>
        <taxon>environmental samples</taxon>
    </lineage>
</organism>
<dbReference type="AlphaFoldDB" id="A0A075G9U4"/>
<dbReference type="GO" id="GO:0003899">
    <property type="term" value="F:DNA-directed RNA polymerase activity"/>
    <property type="evidence" value="ECO:0007669"/>
    <property type="project" value="UniProtKB-EC"/>
</dbReference>
<feature type="domain" description="RNA polymerase subunit H/Rpb5 C-terminal" evidence="3">
    <location>
        <begin position="5"/>
        <end position="77"/>
    </location>
</feature>
<dbReference type="EC" id="2.7.7.6" evidence="4"/>
<dbReference type="InterPro" id="IPR014381">
    <property type="entry name" value="Arch_Rpo5/euc_Rpb5"/>
</dbReference>
<name>A0A075G9U4_9EURY</name>
<reference evidence="4" key="1">
    <citation type="journal article" date="2014" name="Genome Biol. Evol.">
        <title>Pangenome evidence for extensive interdomain horizontal transfer affecting lineage core and shell genes in uncultured planktonic thaumarchaeota and euryarchaeota.</title>
        <authorList>
            <person name="Deschamps P."/>
            <person name="Zivanovic Y."/>
            <person name="Moreira D."/>
            <person name="Rodriguez-Valera F."/>
            <person name="Lopez-Garcia P."/>
        </authorList>
    </citation>
    <scope>NUCLEOTIDE SEQUENCE</scope>
</reference>
<gene>
    <name evidence="4" type="primary">rpoH</name>
</gene>
<dbReference type="GO" id="GO:0006366">
    <property type="term" value="P:transcription by RNA polymerase II"/>
    <property type="evidence" value="ECO:0007669"/>
    <property type="project" value="TreeGrafter"/>
</dbReference>
<dbReference type="Pfam" id="PF01191">
    <property type="entry name" value="RNA_pol_Rpb5_C"/>
    <property type="match status" value="1"/>
</dbReference>
<dbReference type="InterPro" id="IPR000783">
    <property type="entry name" value="RNA_pol_subH/Rpb5_C"/>
</dbReference>